<keyword evidence="1" id="KW-0812">Transmembrane</keyword>
<keyword evidence="1" id="KW-0472">Membrane</keyword>
<protein>
    <submittedName>
        <fullName evidence="2">Uncharacterized protein</fullName>
    </submittedName>
</protein>
<gene>
    <name evidence="2" type="ORF">CEXT_346761</name>
</gene>
<dbReference type="EMBL" id="BPLR01018464">
    <property type="protein sequence ID" value="GIY99820.1"/>
    <property type="molecule type" value="Genomic_DNA"/>
</dbReference>
<feature type="transmembrane region" description="Helical" evidence="1">
    <location>
        <begin position="35"/>
        <end position="54"/>
    </location>
</feature>
<keyword evidence="1" id="KW-1133">Transmembrane helix</keyword>
<evidence type="ECO:0000313" key="2">
    <source>
        <dbReference type="EMBL" id="GIY99820.1"/>
    </source>
</evidence>
<evidence type="ECO:0000256" key="1">
    <source>
        <dbReference type="SAM" id="Phobius"/>
    </source>
</evidence>
<organism evidence="2 3">
    <name type="scientific">Caerostris extrusa</name>
    <name type="common">Bark spider</name>
    <name type="synonym">Caerostris bankana</name>
    <dbReference type="NCBI Taxonomy" id="172846"/>
    <lineage>
        <taxon>Eukaryota</taxon>
        <taxon>Metazoa</taxon>
        <taxon>Ecdysozoa</taxon>
        <taxon>Arthropoda</taxon>
        <taxon>Chelicerata</taxon>
        <taxon>Arachnida</taxon>
        <taxon>Araneae</taxon>
        <taxon>Araneomorphae</taxon>
        <taxon>Entelegynae</taxon>
        <taxon>Araneoidea</taxon>
        <taxon>Araneidae</taxon>
        <taxon>Caerostris</taxon>
    </lineage>
</organism>
<keyword evidence="3" id="KW-1185">Reference proteome</keyword>
<accession>A0AAV4XXD7</accession>
<evidence type="ECO:0000313" key="3">
    <source>
        <dbReference type="Proteomes" id="UP001054945"/>
    </source>
</evidence>
<dbReference type="AlphaFoldDB" id="A0AAV4XXD7"/>
<comment type="caution">
    <text evidence="2">The sequence shown here is derived from an EMBL/GenBank/DDBJ whole genome shotgun (WGS) entry which is preliminary data.</text>
</comment>
<reference evidence="2 3" key="1">
    <citation type="submission" date="2021-06" db="EMBL/GenBank/DDBJ databases">
        <title>Caerostris extrusa draft genome.</title>
        <authorList>
            <person name="Kono N."/>
            <person name="Arakawa K."/>
        </authorList>
    </citation>
    <scope>NUCLEOTIDE SEQUENCE [LARGE SCALE GENOMIC DNA]</scope>
</reference>
<sequence>MAEKQYNFVELLVRNSQKSWWNSLPNLSDWPRTKVVAVFRLDCLVGIYIAYIYLKIVHAGFVTFGNLWTVLTFNTVLRPLPHLCGSDIGRLGT</sequence>
<proteinExistence type="predicted"/>
<name>A0AAV4XXD7_CAEEX</name>
<dbReference type="Proteomes" id="UP001054945">
    <property type="component" value="Unassembled WGS sequence"/>
</dbReference>